<sequence length="128" mass="14067">MRKNIRDIASDVGRMNIAARLQNELTYNASVQEAKAQGALPDDYNVTYDEMKAAFEEGCFKIVLDNNALISSANPLRVSIACTTFRGMHDHLDAPRANAGVITPGSPSIPQAKHRQGRRMGWSLRLPA</sequence>
<dbReference type="RefSeq" id="WP_135178869.1">
    <property type="nucleotide sequence ID" value="NZ_SPQT01000037.1"/>
</dbReference>
<proteinExistence type="predicted"/>
<dbReference type="AlphaFoldDB" id="A0A4Y9L8F6"/>
<dbReference type="EMBL" id="SPQT01000037">
    <property type="protein sequence ID" value="TFV39086.1"/>
    <property type="molecule type" value="Genomic_DNA"/>
</dbReference>
<feature type="region of interest" description="Disordered" evidence="1">
    <location>
        <begin position="100"/>
        <end position="128"/>
    </location>
</feature>
<comment type="caution">
    <text evidence="2">The sequence shown here is derived from an EMBL/GenBank/DDBJ whole genome shotgun (WGS) entry which is preliminary data.</text>
</comment>
<evidence type="ECO:0000256" key="1">
    <source>
        <dbReference type="SAM" id="MobiDB-lite"/>
    </source>
</evidence>
<organism evidence="2 3">
    <name type="scientific">Bradyrhizobium niftali</name>
    <dbReference type="NCBI Taxonomy" id="2560055"/>
    <lineage>
        <taxon>Bacteria</taxon>
        <taxon>Pseudomonadati</taxon>
        <taxon>Pseudomonadota</taxon>
        <taxon>Alphaproteobacteria</taxon>
        <taxon>Hyphomicrobiales</taxon>
        <taxon>Nitrobacteraceae</taxon>
        <taxon>Bradyrhizobium</taxon>
    </lineage>
</organism>
<keyword evidence="3" id="KW-1185">Reference proteome</keyword>
<accession>A0A4Y9L8F6</accession>
<evidence type="ECO:0000313" key="2">
    <source>
        <dbReference type="EMBL" id="TFV39086.1"/>
    </source>
</evidence>
<dbReference type="Proteomes" id="UP000297966">
    <property type="component" value="Unassembled WGS sequence"/>
</dbReference>
<gene>
    <name evidence="2" type="ORF">E4K65_40590</name>
</gene>
<reference evidence="2 3" key="1">
    <citation type="submission" date="2019-03" db="EMBL/GenBank/DDBJ databases">
        <title>Bradyrhizobium diversity isolated from nodules of Chamaecrista fasciculata.</title>
        <authorList>
            <person name="Klepa M.S."/>
            <person name="Urquiaga M.O."/>
            <person name="Hungria M."/>
            <person name="Delamuta J.R."/>
        </authorList>
    </citation>
    <scope>NUCLEOTIDE SEQUENCE [LARGE SCALE GENOMIC DNA]</scope>
    <source>
        <strain evidence="2 3">CNPSo 3448</strain>
    </source>
</reference>
<name>A0A4Y9L8F6_9BRAD</name>
<protein>
    <submittedName>
        <fullName evidence="2">Uncharacterized protein</fullName>
    </submittedName>
</protein>
<evidence type="ECO:0000313" key="3">
    <source>
        <dbReference type="Proteomes" id="UP000297966"/>
    </source>
</evidence>